<name>A0A8D8ZEP3_9HEMI</name>
<accession>A0A8D8ZEP3</accession>
<protein>
    <submittedName>
        <fullName evidence="2">Uncharacterized protein</fullName>
    </submittedName>
</protein>
<dbReference type="EMBL" id="HBUF01500007">
    <property type="protein sequence ID" value="CAG6745569.1"/>
    <property type="molecule type" value="Transcribed_RNA"/>
</dbReference>
<reference evidence="2" key="1">
    <citation type="submission" date="2021-05" db="EMBL/GenBank/DDBJ databases">
        <authorList>
            <person name="Alioto T."/>
            <person name="Alioto T."/>
            <person name="Gomez Garrido J."/>
        </authorList>
    </citation>
    <scope>NUCLEOTIDE SEQUENCE</scope>
</reference>
<feature type="transmembrane region" description="Helical" evidence="1">
    <location>
        <begin position="12"/>
        <end position="34"/>
    </location>
</feature>
<organism evidence="2">
    <name type="scientific">Cacopsylla melanoneura</name>
    <dbReference type="NCBI Taxonomy" id="428564"/>
    <lineage>
        <taxon>Eukaryota</taxon>
        <taxon>Metazoa</taxon>
        <taxon>Ecdysozoa</taxon>
        <taxon>Arthropoda</taxon>
        <taxon>Hexapoda</taxon>
        <taxon>Insecta</taxon>
        <taxon>Pterygota</taxon>
        <taxon>Neoptera</taxon>
        <taxon>Paraneoptera</taxon>
        <taxon>Hemiptera</taxon>
        <taxon>Sternorrhyncha</taxon>
        <taxon>Psylloidea</taxon>
        <taxon>Psyllidae</taxon>
        <taxon>Psyllinae</taxon>
        <taxon>Cacopsylla</taxon>
    </lineage>
</organism>
<feature type="transmembrane region" description="Helical" evidence="1">
    <location>
        <begin position="72"/>
        <end position="93"/>
    </location>
</feature>
<sequence length="107" mass="12594">MVCFFVVQLNSFTMFVGTTILFYFFPPLALYKLFQHSIYPLGTNNVLLSLTYSSIYLSSPCIYFIIYLSINLYTLFLISILYIYLVLNIYLSLNVKTPLYDFLCFHE</sequence>
<evidence type="ECO:0000256" key="1">
    <source>
        <dbReference type="SAM" id="Phobius"/>
    </source>
</evidence>
<evidence type="ECO:0000313" key="2">
    <source>
        <dbReference type="EMBL" id="CAG6745569.1"/>
    </source>
</evidence>
<proteinExistence type="predicted"/>
<feature type="transmembrane region" description="Helical" evidence="1">
    <location>
        <begin position="46"/>
        <end position="66"/>
    </location>
</feature>
<keyword evidence="1" id="KW-0812">Transmembrane</keyword>
<keyword evidence="1" id="KW-0472">Membrane</keyword>
<dbReference type="AlphaFoldDB" id="A0A8D8ZEP3"/>
<keyword evidence="1" id="KW-1133">Transmembrane helix</keyword>